<evidence type="ECO:0000313" key="1">
    <source>
        <dbReference type="EMBL" id="KAK2098983.1"/>
    </source>
</evidence>
<proteinExistence type="predicted"/>
<name>A0ABQ9UPH7_SAGOE</name>
<organism evidence="1 2">
    <name type="scientific">Saguinus oedipus</name>
    <name type="common">Cotton-top tamarin</name>
    <name type="synonym">Oedipomidas oedipus</name>
    <dbReference type="NCBI Taxonomy" id="9490"/>
    <lineage>
        <taxon>Eukaryota</taxon>
        <taxon>Metazoa</taxon>
        <taxon>Chordata</taxon>
        <taxon>Craniata</taxon>
        <taxon>Vertebrata</taxon>
        <taxon>Euteleostomi</taxon>
        <taxon>Mammalia</taxon>
        <taxon>Eutheria</taxon>
        <taxon>Euarchontoglires</taxon>
        <taxon>Primates</taxon>
        <taxon>Haplorrhini</taxon>
        <taxon>Platyrrhini</taxon>
        <taxon>Cebidae</taxon>
        <taxon>Callitrichinae</taxon>
        <taxon>Saguinus</taxon>
    </lineage>
</organism>
<sequence>MRAPLPGGPKPEEPQPGCWKPCLPSAYSCETCRQPDRLPPLAGLEHVGLWPLYPLVGNA</sequence>
<keyword evidence="2" id="KW-1185">Reference proteome</keyword>
<gene>
    <name evidence="1" type="ORF">P7K49_024434</name>
</gene>
<dbReference type="Proteomes" id="UP001266305">
    <property type="component" value="Unassembled WGS sequence"/>
</dbReference>
<feature type="non-terminal residue" evidence="1">
    <location>
        <position position="59"/>
    </location>
</feature>
<comment type="caution">
    <text evidence="1">The sequence shown here is derived from an EMBL/GenBank/DDBJ whole genome shotgun (WGS) entry which is preliminary data.</text>
</comment>
<protein>
    <submittedName>
        <fullName evidence="1">Uncharacterized protein</fullName>
    </submittedName>
</protein>
<reference evidence="1 2" key="1">
    <citation type="submission" date="2023-05" db="EMBL/GenBank/DDBJ databases">
        <title>B98-5 Cell Line De Novo Hybrid Assembly: An Optical Mapping Approach.</title>
        <authorList>
            <person name="Kananen K."/>
            <person name="Auerbach J.A."/>
            <person name="Kautto E."/>
            <person name="Blachly J.S."/>
        </authorList>
    </citation>
    <scope>NUCLEOTIDE SEQUENCE [LARGE SCALE GENOMIC DNA]</scope>
    <source>
        <strain evidence="1">B95-8</strain>
        <tissue evidence="1">Cell line</tissue>
    </source>
</reference>
<dbReference type="EMBL" id="JASSZA010000011">
    <property type="protein sequence ID" value="KAK2098983.1"/>
    <property type="molecule type" value="Genomic_DNA"/>
</dbReference>
<evidence type="ECO:0000313" key="2">
    <source>
        <dbReference type="Proteomes" id="UP001266305"/>
    </source>
</evidence>
<accession>A0ABQ9UPH7</accession>